<sequence length="57" mass="7120">MQRKAREEVRRILEEQEKMSSELDEKMRKLDSWSRDLNKREVLTDQERQKLDEDKKK</sequence>
<accession>A0A392PPC1</accession>
<comment type="caution">
    <text evidence="2">The sequence shown here is derived from an EMBL/GenBank/DDBJ whole genome shotgun (WGS) entry which is preliminary data.</text>
</comment>
<name>A0A392PPC1_9FABA</name>
<evidence type="ECO:0000256" key="1">
    <source>
        <dbReference type="SAM" id="Coils"/>
    </source>
</evidence>
<evidence type="ECO:0000313" key="3">
    <source>
        <dbReference type="Proteomes" id="UP000265520"/>
    </source>
</evidence>
<proteinExistence type="predicted"/>
<feature type="coiled-coil region" evidence="1">
    <location>
        <begin position="2"/>
        <end position="29"/>
    </location>
</feature>
<dbReference type="EMBL" id="LXQA010085439">
    <property type="protein sequence ID" value="MCI12755.1"/>
    <property type="molecule type" value="Genomic_DNA"/>
</dbReference>
<dbReference type="Proteomes" id="UP000265520">
    <property type="component" value="Unassembled WGS sequence"/>
</dbReference>
<keyword evidence="3" id="KW-1185">Reference proteome</keyword>
<organism evidence="2 3">
    <name type="scientific">Trifolium medium</name>
    <dbReference type="NCBI Taxonomy" id="97028"/>
    <lineage>
        <taxon>Eukaryota</taxon>
        <taxon>Viridiplantae</taxon>
        <taxon>Streptophyta</taxon>
        <taxon>Embryophyta</taxon>
        <taxon>Tracheophyta</taxon>
        <taxon>Spermatophyta</taxon>
        <taxon>Magnoliopsida</taxon>
        <taxon>eudicotyledons</taxon>
        <taxon>Gunneridae</taxon>
        <taxon>Pentapetalae</taxon>
        <taxon>rosids</taxon>
        <taxon>fabids</taxon>
        <taxon>Fabales</taxon>
        <taxon>Fabaceae</taxon>
        <taxon>Papilionoideae</taxon>
        <taxon>50 kb inversion clade</taxon>
        <taxon>NPAAA clade</taxon>
        <taxon>Hologalegina</taxon>
        <taxon>IRL clade</taxon>
        <taxon>Trifolieae</taxon>
        <taxon>Trifolium</taxon>
    </lineage>
</organism>
<dbReference type="AlphaFoldDB" id="A0A392PPC1"/>
<evidence type="ECO:0000313" key="2">
    <source>
        <dbReference type="EMBL" id="MCI12755.1"/>
    </source>
</evidence>
<reference evidence="2 3" key="1">
    <citation type="journal article" date="2018" name="Front. Plant Sci.">
        <title>Red Clover (Trifolium pratense) and Zigzag Clover (T. medium) - A Picture of Genomic Similarities and Differences.</title>
        <authorList>
            <person name="Dluhosova J."/>
            <person name="Istvanek J."/>
            <person name="Nedelnik J."/>
            <person name="Repkova J."/>
        </authorList>
    </citation>
    <scope>NUCLEOTIDE SEQUENCE [LARGE SCALE GENOMIC DNA]</scope>
    <source>
        <strain evidence="3">cv. 10/8</strain>
        <tissue evidence="2">Leaf</tissue>
    </source>
</reference>
<protein>
    <submittedName>
        <fullName evidence="2">Structural maintenance of chromosomes protein 2-like</fullName>
    </submittedName>
</protein>
<keyword evidence="1" id="KW-0175">Coiled coil</keyword>
<feature type="non-terminal residue" evidence="2">
    <location>
        <position position="57"/>
    </location>
</feature>